<dbReference type="InterPro" id="IPR004839">
    <property type="entry name" value="Aminotransferase_I/II_large"/>
</dbReference>
<dbReference type="EMBL" id="CP124756">
    <property type="protein sequence ID" value="WGZ95073.1"/>
    <property type="molecule type" value="Genomic_DNA"/>
</dbReference>
<dbReference type="CDD" id="cd00609">
    <property type="entry name" value="AAT_like"/>
    <property type="match status" value="1"/>
</dbReference>
<evidence type="ECO:0000259" key="10">
    <source>
        <dbReference type="Pfam" id="PF00155"/>
    </source>
</evidence>
<gene>
    <name evidence="11" type="primary">cobD</name>
    <name evidence="11" type="ORF">QJT81_03535</name>
</gene>
<dbReference type="GO" id="GO:0009236">
    <property type="term" value="P:cobalamin biosynthetic process"/>
    <property type="evidence" value="ECO:0007669"/>
    <property type="project" value="UniProtKB-KW"/>
</dbReference>
<comment type="catalytic activity">
    <reaction evidence="9">
        <text>O-phospho-L-threonine + H(+) = (R)-1-aminopropan-2-yl phosphate + CO2</text>
        <dbReference type="Rhea" id="RHEA:11492"/>
        <dbReference type="ChEBI" id="CHEBI:15378"/>
        <dbReference type="ChEBI" id="CHEBI:16526"/>
        <dbReference type="ChEBI" id="CHEBI:58563"/>
        <dbReference type="ChEBI" id="CHEBI:58675"/>
        <dbReference type="EC" id="4.1.1.81"/>
    </reaction>
</comment>
<proteinExistence type="predicted"/>
<dbReference type="Gene3D" id="3.90.1150.10">
    <property type="entry name" value="Aspartate Aminotransferase, domain 1"/>
    <property type="match status" value="1"/>
</dbReference>
<protein>
    <recommendedName>
        <fullName evidence="4">threonine-phosphate decarboxylase</fullName>
        <ecNumber evidence="4">4.1.1.81</ecNumber>
    </recommendedName>
    <alternativeName>
        <fullName evidence="8">L-threonine-O-3-phosphate decarboxylase</fullName>
    </alternativeName>
</protein>
<comment type="cofactor">
    <cofactor evidence="1">
        <name>pyridoxal 5'-phosphate</name>
        <dbReference type="ChEBI" id="CHEBI:597326"/>
    </cofactor>
</comment>
<dbReference type="GO" id="GO:0048472">
    <property type="term" value="F:threonine-phosphate decarboxylase activity"/>
    <property type="evidence" value="ECO:0007669"/>
    <property type="project" value="UniProtKB-EC"/>
</dbReference>
<sequence>MFSSHEHGGQLRAASRTFGIPLKNWLDLSTGISPWPYPLSPVPPECWQRLPETDDGLESIAARYYDHTAPENLLPVAGTQQAIRLLPTVLGGNKRVGILSPAYRSHYQAWQAAGHQVQEIAPDTVEAHLPQLDVLVVVNPTNPTARYYDADILWNWLLALRRHDGWLVVDEAFMDAWDDSLIRFWKTPPQQLVVLRSLGKFFGLAGVRLGFVWAKPEWLQQLAALQDDWSVSHPARWAGKQALADAAWQQQQTIRLVKASARLQRLLAKHYGVAVSSTQLFAYVPLPAAQQEFVRLAQLGILVRLFQHPPALRFGLPASESQWRRLKQGIQSCPH</sequence>
<dbReference type="PANTHER" id="PTHR42885">
    <property type="entry name" value="HISTIDINOL-PHOSPHATE AMINOTRANSFERASE-RELATED"/>
    <property type="match status" value="1"/>
</dbReference>
<evidence type="ECO:0000313" key="11">
    <source>
        <dbReference type="EMBL" id="WGZ95073.1"/>
    </source>
</evidence>
<dbReference type="KEGG" id="tput:QJT81_03535"/>
<evidence type="ECO:0000256" key="3">
    <source>
        <dbReference type="ARBA" id="ARBA00004953"/>
    </source>
</evidence>
<accession>A0AA95KQS5</accession>
<organism evidence="11">
    <name type="scientific">Candidatus Thiothrix putei</name>
    <dbReference type="NCBI Taxonomy" id="3080811"/>
    <lineage>
        <taxon>Bacteria</taxon>
        <taxon>Pseudomonadati</taxon>
        <taxon>Pseudomonadota</taxon>
        <taxon>Gammaproteobacteria</taxon>
        <taxon>Thiotrichales</taxon>
        <taxon>Thiotrichaceae</taxon>
        <taxon>Thiothrix</taxon>
    </lineage>
</organism>
<keyword evidence="5" id="KW-0169">Cobalamin biosynthesis</keyword>
<keyword evidence="6" id="KW-0663">Pyridoxal phosphate</keyword>
<evidence type="ECO:0000256" key="5">
    <source>
        <dbReference type="ARBA" id="ARBA00022573"/>
    </source>
</evidence>
<comment type="function">
    <text evidence="2">Decarboxylates L-threonine-O-3-phosphate to yield (R)-1-amino-2-propanol O-2-phosphate, the precursor for the linkage between the nucleotide loop and the corrin ring in cobalamin.</text>
</comment>
<dbReference type="EC" id="4.1.1.81" evidence="4"/>
<dbReference type="AlphaFoldDB" id="A0AA95KQS5"/>
<evidence type="ECO:0000256" key="9">
    <source>
        <dbReference type="ARBA" id="ARBA00048531"/>
    </source>
</evidence>
<dbReference type="PANTHER" id="PTHR42885:SF1">
    <property type="entry name" value="THREONINE-PHOSPHATE DECARBOXYLASE"/>
    <property type="match status" value="1"/>
</dbReference>
<evidence type="ECO:0000256" key="4">
    <source>
        <dbReference type="ARBA" id="ARBA00012285"/>
    </source>
</evidence>
<dbReference type="InterPro" id="IPR015424">
    <property type="entry name" value="PyrdxlP-dep_Trfase"/>
</dbReference>
<keyword evidence="7 11" id="KW-0456">Lyase</keyword>
<dbReference type="InterPro" id="IPR015421">
    <property type="entry name" value="PyrdxlP-dep_Trfase_major"/>
</dbReference>
<reference evidence="11" key="2">
    <citation type="submission" date="2023-04" db="EMBL/GenBank/DDBJ databases">
        <authorList>
            <person name="Beletskiy A.V."/>
            <person name="Mardanov A.V."/>
            <person name="Ravin N.V."/>
        </authorList>
    </citation>
    <scope>NUCLEOTIDE SEQUENCE</scope>
    <source>
        <strain evidence="11">GKL-02</strain>
    </source>
</reference>
<dbReference type="Proteomes" id="UP001301326">
    <property type="component" value="Chromosome"/>
</dbReference>
<evidence type="ECO:0000256" key="8">
    <source>
        <dbReference type="ARBA" id="ARBA00029996"/>
    </source>
</evidence>
<reference evidence="11" key="1">
    <citation type="journal article" date="2023" name="Int. J. Mol. Sci.">
        <title>Metagenomics Revealed a New Genus 'Candidatus Thiocaldithrix dubininis' gen. nov., sp. nov. and a New Species 'Candidatus Thiothrix putei' sp. nov. in the Family Thiotrichaceae, Some Members of Which Have Traits of Both Na+- and H+-Motive Energetics.</title>
        <authorList>
            <person name="Ravin N.V."/>
            <person name="Muntyan M.S."/>
            <person name="Smolyakov D.D."/>
            <person name="Rudenko T.S."/>
            <person name="Beletsky A.V."/>
            <person name="Mardanov A.V."/>
            <person name="Grabovich M.Y."/>
        </authorList>
    </citation>
    <scope>NUCLEOTIDE SEQUENCE</scope>
    <source>
        <strain evidence="11">GKL-02</strain>
    </source>
</reference>
<dbReference type="InterPro" id="IPR005860">
    <property type="entry name" value="CobD"/>
</dbReference>
<feature type="domain" description="Aminotransferase class I/classII large" evidence="10">
    <location>
        <begin position="61"/>
        <end position="316"/>
    </location>
</feature>
<comment type="pathway">
    <text evidence="3">Cofactor biosynthesis; adenosylcobalamin biosynthesis.</text>
</comment>
<name>A0AA95KQS5_9GAMM</name>
<evidence type="ECO:0000256" key="7">
    <source>
        <dbReference type="ARBA" id="ARBA00023239"/>
    </source>
</evidence>
<evidence type="ECO:0000256" key="6">
    <source>
        <dbReference type="ARBA" id="ARBA00022898"/>
    </source>
</evidence>
<dbReference type="InterPro" id="IPR015422">
    <property type="entry name" value="PyrdxlP-dep_Trfase_small"/>
</dbReference>
<dbReference type="Pfam" id="PF00155">
    <property type="entry name" value="Aminotran_1_2"/>
    <property type="match status" value="1"/>
</dbReference>
<dbReference type="Gene3D" id="3.40.640.10">
    <property type="entry name" value="Type I PLP-dependent aspartate aminotransferase-like (Major domain)"/>
    <property type="match status" value="1"/>
</dbReference>
<dbReference type="GO" id="GO:0030170">
    <property type="term" value="F:pyridoxal phosphate binding"/>
    <property type="evidence" value="ECO:0007669"/>
    <property type="project" value="InterPro"/>
</dbReference>
<dbReference type="SUPFAM" id="SSF53383">
    <property type="entry name" value="PLP-dependent transferases"/>
    <property type="match status" value="1"/>
</dbReference>
<evidence type="ECO:0000256" key="2">
    <source>
        <dbReference type="ARBA" id="ARBA00003444"/>
    </source>
</evidence>
<dbReference type="NCBIfam" id="TIGR01140">
    <property type="entry name" value="L_thr_O3P_dcar"/>
    <property type="match status" value="1"/>
</dbReference>
<evidence type="ECO:0000256" key="1">
    <source>
        <dbReference type="ARBA" id="ARBA00001933"/>
    </source>
</evidence>